<sequence length="691" mass="74821">MRMPWPHGLPSLTTNGFGAADGQTVRPPRHTARLLRHGLLAALLLFGATAAFQLSTILQDRADGMSRYVRVDAWAVGQLEYELQQFRSRLARHVAGDAQAPWALVAAQLNTVRATLPLLHRSQEYEQFRLFVDVDGTAAAVGAALDRVNGLLTDRTGLAGDLATLSQVEAALAAPLIRLRQLMVDVATVRSDLQDGDLANVRWLIGANRWMLLAFGGITAVFILLLMKEALDARRAERIASDSERKSRHIAEHDGLTGLPNRMLFHAHLREAIAGAAASGHDVLLLTLDLDGFRDINDTFGHDFGDSALTAAADRLRQALPADAFLVRLGGDEFAVIRTGSGASESEDALANHLLATFQQPLVCGDRTVQLGTSIGAARFPVDGTDAETVMRAADLALHAAKAAGRACFQPFRIGMMTEVERRQDMQEDLRRAIADGELEVFLQPQIDLASGGCIGAEALLRWRNGDKGWISPGVFIPLAEQTGLILPLGRFVMEAACREAMRWEGAAARATIAVNVSPAQFLYQDIYAEVCEVLEATGLPSHRLELEITEGLLMRDQRAAMAVLKRLEDLGVQLAVDDFGTGYSSLSYLKQFPVQKLKVDQSFVREIEANASDKMIVRTIVTLASGLGLRTIAEGIETPAQSRILGELGCEEGQGYLFARPMPAADFRSWTSTWLAQAGAQPAILALAAG</sequence>
<dbReference type="PROSITE" id="PS50883">
    <property type="entry name" value="EAL"/>
    <property type="match status" value="1"/>
</dbReference>
<dbReference type="Pfam" id="PF00563">
    <property type="entry name" value="EAL"/>
    <property type="match status" value="1"/>
</dbReference>
<dbReference type="InterPro" id="IPR001633">
    <property type="entry name" value="EAL_dom"/>
</dbReference>
<dbReference type="SUPFAM" id="SSF55073">
    <property type="entry name" value="Nucleotide cyclase"/>
    <property type="match status" value="1"/>
</dbReference>
<dbReference type="InterPro" id="IPR050706">
    <property type="entry name" value="Cyclic-di-GMP_PDE-like"/>
</dbReference>
<dbReference type="EMBL" id="UIDG01000077">
    <property type="protein sequence ID" value="SUS05053.1"/>
    <property type="molecule type" value="Genomic_DNA"/>
</dbReference>
<dbReference type="Gene3D" id="3.30.70.270">
    <property type="match status" value="1"/>
</dbReference>
<dbReference type="InterPro" id="IPR029787">
    <property type="entry name" value="Nucleotide_cyclase"/>
</dbReference>
<feature type="domain" description="GGDEF" evidence="3">
    <location>
        <begin position="281"/>
        <end position="414"/>
    </location>
</feature>
<dbReference type="FunFam" id="3.20.20.450:FF:000001">
    <property type="entry name" value="Cyclic di-GMP phosphodiesterase yahA"/>
    <property type="match status" value="1"/>
</dbReference>
<feature type="transmembrane region" description="Helical" evidence="1">
    <location>
        <begin position="210"/>
        <end position="227"/>
    </location>
</feature>
<keyword evidence="4" id="KW-0808">Transferase</keyword>
<dbReference type="PANTHER" id="PTHR33121">
    <property type="entry name" value="CYCLIC DI-GMP PHOSPHODIESTERASE PDEF"/>
    <property type="match status" value="1"/>
</dbReference>
<dbReference type="PANTHER" id="PTHR33121:SF70">
    <property type="entry name" value="SIGNALING PROTEIN YKOW"/>
    <property type="match status" value="1"/>
</dbReference>
<dbReference type="AlphaFoldDB" id="A0A380TAX8"/>
<feature type="domain" description="EAL" evidence="2">
    <location>
        <begin position="423"/>
        <end position="676"/>
    </location>
</feature>
<dbReference type="PROSITE" id="PS50887">
    <property type="entry name" value="GGDEF"/>
    <property type="match status" value="1"/>
</dbReference>
<evidence type="ECO:0000256" key="1">
    <source>
        <dbReference type="SAM" id="Phobius"/>
    </source>
</evidence>
<dbReference type="InterPro" id="IPR035919">
    <property type="entry name" value="EAL_sf"/>
</dbReference>
<dbReference type="SMART" id="SM00052">
    <property type="entry name" value="EAL"/>
    <property type="match status" value="1"/>
</dbReference>
<gene>
    <name evidence="4" type="ORF">DF3PB_1680003</name>
</gene>
<name>A0A380TAX8_9ZZZZ</name>
<keyword evidence="1" id="KW-1133">Transmembrane helix</keyword>
<dbReference type="CDD" id="cd01948">
    <property type="entry name" value="EAL"/>
    <property type="match status" value="1"/>
</dbReference>
<evidence type="ECO:0000259" key="3">
    <source>
        <dbReference type="PROSITE" id="PS50887"/>
    </source>
</evidence>
<dbReference type="CDD" id="cd01949">
    <property type="entry name" value="GGDEF"/>
    <property type="match status" value="1"/>
</dbReference>
<keyword evidence="4" id="KW-0548">Nucleotidyltransferase</keyword>
<dbReference type="Pfam" id="PF00990">
    <property type="entry name" value="GGDEF"/>
    <property type="match status" value="1"/>
</dbReference>
<dbReference type="NCBIfam" id="TIGR00254">
    <property type="entry name" value="GGDEF"/>
    <property type="match status" value="1"/>
</dbReference>
<dbReference type="EC" id="2.7.7.65" evidence="4"/>
<dbReference type="GO" id="GO:0052621">
    <property type="term" value="F:diguanylate cyclase activity"/>
    <property type="evidence" value="ECO:0007669"/>
    <property type="project" value="UniProtKB-EC"/>
</dbReference>
<dbReference type="SMART" id="SM00267">
    <property type="entry name" value="GGDEF"/>
    <property type="match status" value="1"/>
</dbReference>
<keyword evidence="1" id="KW-0812">Transmembrane</keyword>
<dbReference type="InterPro" id="IPR043128">
    <property type="entry name" value="Rev_trsase/Diguanyl_cyclase"/>
</dbReference>
<evidence type="ECO:0000313" key="4">
    <source>
        <dbReference type="EMBL" id="SUS05053.1"/>
    </source>
</evidence>
<dbReference type="SUPFAM" id="SSF141868">
    <property type="entry name" value="EAL domain-like"/>
    <property type="match status" value="1"/>
</dbReference>
<keyword evidence="1" id="KW-0472">Membrane</keyword>
<dbReference type="InterPro" id="IPR000160">
    <property type="entry name" value="GGDEF_dom"/>
</dbReference>
<organism evidence="4">
    <name type="scientific">metagenome</name>
    <dbReference type="NCBI Taxonomy" id="256318"/>
    <lineage>
        <taxon>unclassified sequences</taxon>
        <taxon>metagenomes</taxon>
    </lineage>
</organism>
<protein>
    <submittedName>
        <fullName evidence="4">Putative Diguanylate cyclase</fullName>
        <ecNumber evidence="4">2.7.7.65</ecNumber>
    </submittedName>
</protein>
<reference evidence="4" key="1">
    <citation type="submission" date="2018-07" db="EMBL/GenBank/DDBJ databases">
        <authorList>
            <person name="Quirk P.G."/>
            <person name="Krulwich T.A."/>
        </authorList>
    </citation>
    <scope>NUCLEOTIDE SEQUENCE</scope>
</reference>
<proteinExistence type="predicted"/>
<feature type="transmembrane region" description="Helical" evidence="1">
    <location>
        <begin position="38"/>
        <end position="58"/>
    </location>
</feature>
<dbReference type="Gene3D" id="3.20.20.450">
    <property type="entry name" value="EAL domain"/>
    <property type="match status" value="1"/>
</dbReference>
<evidence type="ECO:0000259" key="2">
    <source>
        <dbReference type="PROSITE" id="PS50883"/>
    </source>
</evidence>
<dbReference type="GO" id="GO:0071111">
    <property type="term" value="F:cyclic-guanylate-specific phosphodiesterase activity"/>
    <property type="evidence" value="ECO:0007669"/>
    <property type="project" value="InterPro"/>
</dbReference>
<accession>A0A380TAX8</accession>